<dbReference type="Proteomes" id="UP000783213">
    <property type="component" value="Unassembled WGS sequence"/>
</dbReference>
<accession>A0ABQ7IBK8</accession>
<feature type="compositionally biased region" description="Acidic residues" evidence="4">
    <location>
        <begin position="974"/>
        <end position="992"/>
    </location>
</feature>
<dbReference type="Gene3D" id="3.40.50.10810">
    <property type="entry name" value="Tandem AAA-ATPase domain"/>
    <property type="match status" value="1"/>
</dbReference>
<evidence type="ECO:0000256" key="2">
    <source>
        <dbReference type="ARBA" id="ARBA00022801"/>
    </source>
</evidence>
<dbReference type="Pfam" id="PF00271">
    <property type="entry name" value="Helicase_C"/>
    <property type="match status" value="1"/>
</dbReference>
<keyword evidence="3" id="KW-0067">ATP-binding</keyword>
<feature type="region of interest" description="Disordered" evidence="4">
    <location>
        <begin position="952"/>
        <end position="1017"/>
    </location>
</feature>
<gene>
    <name evidence="6" type="ORF">EAE98_009670</name>
</gene>
<evidence type="ECO:0000259" key="5">
    <source>
        <dbReference type="SMART" id="SM00487"/>
    </source>
</evidence>
<keyword evidence="7" id="KW-1185">Reference proteome</keyword>
<organism evidence="6 7">
    <name type="scientific">Botrytis deweyae</name>
    <dbReference type="NCBI Taxonomy" id="2478750"/>
    <lineage>
        <taxon>Eukaryota</taxon>
        <taxon>Fungi</taxon>
        <taxon>Dikarya</taxon>
        <taxon>Ascomycota</taxon>
        <taxon>Pezizomycotina</taxon>
        <taxon>Leotiomycetes</taxon>
        <taxon>Helotiales</taxon>
        <taxon>Sclerotiniaceae</taxon>
        <taxon>Botrytis</taxon>
    </lineage>
</organism>
<keyword evidence="2" id="KW-0378">Hydrolase</keyword>
<dbReference type="Pfam" id="PF00176">
    <property type="entry name" value="SNF2-rel_dom"/>
    <property type="match status" value="1"/>
</dbReference>
<dbReference type="PANTHER" id="PTHR45626:SF16">
    <property type="entry name" value="ATP-DEPENDENT HELICASE ULS1"/>
    <property type="match status" value="1"/>
</dbReference>
<keyword evidence="1" id="KW-0547">Nucleotide-binding</keyword>
<dbReference type="GeneID" id="62236441"/>
<sequence>MARWFAFITPSDGNLPDFEAFQKTELHFRVDRNILFQAIEDLKNPTIMDLITGTDIMIKKSDIPAPQCQQKNIERYYRWLHVMNLIILNYPEHFEGDPEPHTADYEIHTAENSNRALAVLRAFNKKDVSKVKSQLGVKPLFHTPRISKVMPYHTTKSSDDSLACVRSQFHHQKQSAYRTRKIVDCPDGDDFDDEESVKTILSFAKEWNGNGILTDVQRDATSRPLVSEKNLEIFFEEVQNELEPLIEPSFDEIIDAAQKIQAEWVATNIYPEQTFQNEYTKILDRMSAASAITPPFLDCSVCLGYEDYGKLQIENSTLIPFSHQIMDVTWMIRMEESPYHGGILAGDPGIGKTITMLLLIYFQWKINKNKQGFQHLPTLILAPSALTGVWFDDFVKFFKNILVCKLFLPDTQIYGADRDEASIGKTAKDLDDYLGSLDTSDPDTLKIFIISSYTCFPERVFRNDGGDGRILLRNKDKFARFIGDEFHALENFGTVISKCVSGFKFKSILGATRTPILNKVDDIYGYLFLFARCRAFFSTQNLPKKDDMSSLFQIYDGHDESYLNYLIDQSPENIKRFKDANALGYPLQMLCPQAFRLVGWRTKWNIEACRMVLPPILIEIQLRRFMGKRIELSEGEFVTPGGSVPPYKMLTVHLKMPQDVSDKYKRMTRNWKDQIGDGDALDDEIEDDVQSHNMNIQANRGLMHASFDPSLTSLTVTVREGLKSGGSKEVNSWRSLDKDHGATFKFLKSRSASEQKYPPYSERLQMSTTLMEGERAVIFFHWPMPQWACETLLKLLQFEILSLCAWHTTAEREEIIRKFNDVNYECDALLITFPIGAQGFNIQDRARYMIMGEYAHSMEVFIKAGGRIIRIGARRAALILILHTVGTHGDALRLNLLKKLASRIIAESDFDTNDERAIRREAMRMARMLLGVSGVVVPKELENFEEMYQKSFGDSGPHLPDHYNVQGLNSADGVESDEDDAEENDSEDEEDDSIKSERSDSMELEHYDMANQFGVRH</sequence>
<evidence type="ECO:0000313" key="6">
    <source>
        <dbReference type="EMBL" id="KAF7918892.1"/>
    </source>
</evidence>
<evidence type="ECO:0000313" key="7">
    <source>
        <dbReference type="Proteomes" id="UP000783213"/>
    </source>
</evidence>
<dbReference type="SMART" id="SM00487">
    <property type="entry name" value="DEXDc"/>
    <property type="match status" value="1"/>
</dbReference>
<dbReference type="InterPro" id="IPR050628">
    <property type="entry name" value="SNF2_RAD54_helicase_TF"/>
</dbReference>
<name>A0ABQ7IBK8_9HELO</name>
<dbReference type="SUPFAM" id="SSF52540">
    <property type="entry name" value="P-loop containing nucleoside triphosphate hydrolases"/>
    <property type="match status" value="2"/>
</dbReference>
<feature type="compositionally biased region" description="Basic and acidic residues" evidence="4">
    <location>
        <begin position="993"/>
        <end position="1008"/>
    </location>
</feature>
<evidence type="ECO:0000256" key="1">
    <source>
        <dbReference type="ARBA" id="ARBA00022741"/>
    </source>
</evidence>
<protein>
    <recommendedName>
        <fullName evidence="5">Helicase ATP-binding domain-containing protein</fullName>
    </recommendedName>
</protein>
<feature type="domain" description="Helicase ATP-binding" evidence="5">
    <location>
        <begin position="316"/>
        <end position="547"/>
    </location>
</feature>
<dbReference type="Gene3D" id="3.40.50.300">
    <property type="entry name" value="P-loop containing nucleotide triphosphate hydrolases"/>
    <property type="match status" value="1"/>
</dbReference>
<evidence type="ECO:0000256" key="4">
    <source>
        <dbReference type="SAM" id="MobiDB-lite"/>
    </source>
</evidence>
<comment type="caution">
    <text evidence="6">The sequence shown here is derived from an EMBL/GenBank/DDBJ whole genome shotgun (WGS) entry which is preliminary data.</text>
</comment>
<evidence type="ECO:0000256" key="3">
    <source>
        <dbReference type="ARBA" id="ARBA00022840"/>
    </source>
</evidence>
<dbReference type="InterPro" id="IPR027417">
    <property type="entry name" value="P-loop_NTPase"/>
</dbReference>
<dbReference type="EMBL" id="RCSX01000029">
    <property type="protein sequence ID" value="KAF7918892.1"/>
    <property type="molecule type" value="Genomic_DNA"/>
</dbReference>
<dbReference type="PANTHER" id="PTHR45626">
    <property type="entry name" value="TRANSCRIPTION TERMINATION FACTOR 2-RELATED"/>
    <property type="match status" value="1"/>
</dbReference>
<reference evidence="6 7" key="1">
    <citation type="journal article" date="2020" name="Genome Biol. Evol.">
        <title>Comparative genomics of Sclerotiniaceae.</title>
        <authorList>
            <person name="Valero Jimenez C.A."/>
            <person name="Steentjes M."/>
            <person name="Scholten O.E."/>
            <person name="Van Kan J.A.L."/>
        </authorList>
    </citation>
    <scope>NUCLEOTIDE SEQUENCE [LARGE SCALE GENOMIC DNA]</scope>
    <source>
        <strain evidence="6 7">B1</strain>
    </source>
</reference>
<dbReference type="InterPro" id="IPR014001">
    <property type="entry name" value="Helicase_ATP-bd"/>
</dbReference>
<dbReference type="InterPro" id="IPR000330">
    <property type="entry name" value="SNF2_N"/>
</dbReference>
<dbReference type="InterPro" id="IPR001650">
    <property type="entry name" value="Helicase_C-like"/>
</dbReference>
<dbReference type="InterPro" id="IPR038718">
    <property type="entry name" value="SNF2-like_sf"/>
</dbReference>
<dbReference type="RefSeq" id="XP_038806484.1">
    <property type="nucleotide sequence ID" value="XM_038957291.1"/>
</dbReference>
<proteinExistence type="predicted"/>